<protein>
    <recommendedName>
        <fullName evidence="1">YhdP central domain-containing protein</fullName>
    </recommendedName>
</protein>
<gene>
    <name evidence="2" type="ORF">F5I99_13825</name>
</gene>
<dbReference type="Proteomes" id="UP000325606">
    <property type="component" value="Chromosome"/>
</dbReference>
<reference evidence="2 3" key="1">
    <citation type="submission" date="2019-09" db="EMBL/GenBank/DDBJ databases">
        <title>Nitrincola iocasae sp. nov., a bacterium isolated from the sediment collected at a cold seep field in South China Sea.</title>
        <authorList>
            <person name="Zhang H."/>
            <person name="Wang H."/>
            <person name="Li C."/>
        </authorList>
    </citation>
    <scope>NUCLEOTIDE SEQUENCE [LARGE SCALE GENOMIC DNA]</scope>
    <source>
        <strain evidence="2 3">KXZD1103</strain>
    </source>
</reference>
<evidence type="ECO:0000259" key="1">
    <source>
        <dbReference type="Pfam" id="PF13116"/>
    </source>
</evidence>
<dbReference type="Pfam" id="PF13116">
    <property type="entry name" value="YhdP"/>
    <property type="match status" value="1"/>
</dbReference>
<evidence type="ECO:0000313" key="3">
    <source>
        <dbReference type="Proteomes" id="UP000325606"/>
    </source>
</evidence>
<feature type="domain" description="YhdP central" evidence="1">
    <location>
        <begin position="2"/>
        <end position="880"/>
    </location>
</feature>
<dbReference type="PANTHER" id="PTHR38690:SF1">
    <property type="entry name" value="PROTEASE"/>
    <property type="match status" value="1"/>
</dbReference>
<dbReference type="InterPro" id="IPR025263">
    <property type="entry name" value="YhdP_central"/>
</dbReference>
<keyword evidence="3" id="KW-1185">Reference proteome</keyword>
<sequence>MIRRLAKLYKVLLVLALIPALVLLSLRFGLPHLSRFSDQIASHLSSRLGMTIRFGEFNVSLSRLHLQLRIEDLTLLSSSPNAPTVSLQAEHLEMTLDVVQSLIQFMPVFSVAELRDADLLWQEYEGRWLPSAAEGINDGEDNAGSGKFLAFLQHQPSVVLSNLHVGLQPQNGEIQLISPINAMFEAAQGEYQISGSARMPRIGEDAYGVFALHASEFDPTDPLGGDYRFFLQSDALGPELLNLGILPVEMDALDLSAHLWGSWSDHQLTELQGDFSVTPLSISGPQWPEIDNLKSRFVLLPLDDDSYQLQFRSLQASVQGVQLVLPELISEFRLSESQGIEPLHLALDSLDLAVLHYWVEMLDVLPDTAESVLDRLAPEGQVSQLAVGWENPQDWLSFVLTARLDDVAVSAWQDAPEASGISGQLHANLDMGQIELESAAFTLNFPQLFGTGWNYSEASGLVSWEVSSEALRLNSGLLSLRNEAISANGRFGLYRPFDAEEQIEFSLLIGITDTDALQTEFYTPPRELGETLYDWLKEAIRAGQVNQAGLLIHAGLRPDSQHLPVSVQLFLDADQAEFAFHPDWPVVRDGRIFLHLRNTELRIDIAEGNILNSRINSGWIYLPPQSQQLHVASLLEGDASDFSALLTESALGGYLGSAFDDLQFSGETTTRLHLQVPVDDPDKIDVKVQTALKQSSLRLLERDIYFSGINGQLSYTTRQGLTSDSLQGQLFGEAVNAQITTEGTDTQVHLQGAVSSVNLDHLAGITLSDRLTGKSQAQMDMTFCAESSRCPRMEIRSDLVGTAVDLPLVLAKPAEENRSLYLDIYPENSRLSFHYDQLLQGVMDLSAELRGQVLLGQGVPVLPQTARLEVSGELAGLSAQGYIQPPALVSEGEWVARFAYLHLPIADAESESSVPLLQSGSDQTHSVDTSELPRLDLQIDDLRLGQRALGRWQLRMQPQAQQVTFEDIQGELLDFSVSGRAHWQAGAHPATDLTLNLSGADLADVLDLWGQGRPLETTRLVSSAQLTWPGAPWQFSVAELDGSFSFQAEEGRIIESGSGANLLRVFGLLNLNTLSRRLRLDFSDLLQRGLVFDELKASYDLNGGLASTRDPFMLTGPSASMEITGSVNLNTQQLDKTIKVSVPLSSNLTLGAVLLGAPQVAGALFIFDKIMGDRIEKMTRIAYTLTGHWDDPELNLLNANEG</sequence>
<dbReference type="PANTHER" id="PTHR38690">
    <property type="entry name" value="PROTEASE-RELATED"/>
    <property type="match status" value="1"/>
</dbReference>
<dbReference type="InterPro" id="IPR011836">
    <property type="entry name" value="YhdP"/>
</dbReference>
<proteinExistence type="predicted"/>
<name>A0A5J6LGQ5_9GAMM</name>
<accession>A0A5J6LGQ5</accession>
<dbReference type="KEGG" id="nik:F5I99_13825"/>
<evidence type="ECO:0000313" key="2">
    <source>
        <dbReference type="EMBL" id="QEW07486.1"/>
    </source>
</evidence>
<organism evidence="2 3">
    <name type="scientific">Nitrincola iocasae</name>
    <dbReference type="NCBI Taxonomy" id="2614693"/>
    <lineage>
        <taxon>Bacteria</taxon>
        <taxon>Pseudomonadati</taxon>
        <taxon>Pseudomonadota</taxon>
        <taxon>Gammaproteobacteria</taxon>
        <taxon>Oceanospirillales</taxon>
        <taxon>Oceanospirillaceae</taxon>
        <taxon>Nitrincola</taxon>
    </lineage>
</organism>
<dbReference type="EMBL" id="CP044222">
    <property type="protein sequence ID" value="QEW07486.1"/>
    <property type="molecule type" value="Genomic_DNA"/>
</dbReference>
<dbReference type="RefSeq" id="WP_151056953.1">
    <property type="nucleotide sequence ID" value="NZ_CP044222.1"/>
</dbReference>
<dbReference type="AlphaFoldDB" id="A0A5J6LGQ5"/>